<evidence type="ECO:0000313" key="3">
    <source>
        <dbReference type="Proteomes" id="UP001415857"/>
    </source>
</evidence>
<name>A0AAP0X2C3_LIQFO</name>
<comment type="similarity">
    <text evidence="1">Belongs to the ARG7 family.</text>
</comment>
<keyword evidence="3" id="KW-1185">Reference proteome</keyword>
<dbReference type="Pfam" id="PF02519">
    <property type="entry name" value="Auxin_inducible"/>
    <property type="match status" value="1"/>
</dbReference>
<dbReference type="PANTHER" id="PTHR31374">
    <property type="entry name" value="AUXIN-INDUCED PROTEIN-LIKE-RELATED"/>
    <property type="match status" value="1"/>
</dbReference>
<accession>A0AAP0X2C3</accession>
<dbReference type="InterPro" id="IPR003676">
    <property type="entry name" value="SAUR_fam"/>
</dbReference>
<dbReference type="EMBL" id="JBBPBK010000002">
    <property type="protein sequence ID" value="KAK9290274.1"/>
    <property type="molecule type" value="Genomic_DNA"/>
</dbReference>
<comment type="caution">
    <text evidence="2">The sequence shown here is derived from an EMBL/GenBank/DDBJ whole genome shotgun (WGS) entry which is preliminary data.</text>
</comment>
<sequence>MTKKAGIHEKLAPSGFIPIYVGEESRRYVVPVACLSCTMFQALLNQFREEIQASTAGPIKLPCSPQMLEWVLKSCQG</sequence>
<evidence type="ECO:0000313" key="2">
    <source>
        <dbReference type="EMBL" id="KAK9290274.1"/>
    </source>
</evidence>
<evidence type="ECO:0008006" key="4">
    <source>
        <dbReference type="Google" id="ProtNLM"/>
    </source>
</evidence>
<evidence type="ECO:0000256" key="1">
    <source>
        <dbReference type="ARBA" id="ARBA00006974"/>
    </source>
</evidence>
<gene>
    <name evidence="2" type="ORF">L1049_008441</name>
</gene>
<dbReference type="Proteomes" id="UP001415857">
    <property type="component" value="Unassembled WGS sequence"/>
</dbReference>
<dbReference type="AlphaFoldDB" id="A0AAP0X2C3"/>
<reference evidence="2 3" key="1">
    <citation type="journal article" date="2024" name="Plant J.">
        <title>Genome sequences and population genomics reveal climatic adaptation and genomic divergence between two closely related sweetgum species.</title>
        <authorList>
            <person name="Xu W.Q."/>
            <person name="Ren C.Q."/>
            <person name="Zhang X.Y."/>
            <person name="Comes H.P."/>
            <person name="Liu X.H."/>
            <person name="Li Y.G."/>
            <person name="Kettle C.J."/>
            <person name="Jalonen R."/>
            <person name="Gaisberger H."/>
            <person name="Ma Y.Z."/>
            <person name="Qiu Y.X."/>
        </authorList>
    </citation>
    <scope>NUCLEOTIDE SEQUENCE [LARGE SCALE GENOMIC DNA]</scope>
    <source>
        <strain evidence="2">Hangzhou</strain>
    </source>
</reference>
<proteinExistence type="inferred from homology"/>
<protein>
    <recommendedName>
        <fullName evidence="4">Small auxin up regulated protein</fullName>
    </recommendedName>
</protein>
<dbReference type="GO" id="GO:0009733">
    <property type="term" value="P:response to auxin"/>
    <property type="evidence" value="ECO:0007669"/>
    <property type="project" value="InterPro"/>
</dbReference>
<dbReference type="PANTHER" id="PTHR31374:SF418">
    <property type="entry name" value="AUXIN-RESPONSIVE FAMILY PROTEIN"/>
    <property type="match status" value="1"/>
</dbReference>
<organism evidence="2 3">
    <name type="scientific">Liquidambar formosana</name>
    <name type="common">Formosan gum</name>
    <dbReference type="NCBI Taxonomy" id="63359"/>
    <lineage>
        <taxon>Eukaryota</taxon>
        <taxon>Viridiplantae</taxon>
        <taxon>Streptophyta</taxon>
        <taxon>Embryophyta</taxon>
        <taxon>Tracheophyta</taxon>
        <taxon>Spermatophyta</taxon>
        <taxon>Magnoliopsida</taxon>
        <taxon>eudicotyledons</taxon>
        <taxon>Gunneridae</taxon>
        <taxon>Pentapetalae</taxon>
        <taxon>Saxifragales</taxon>
        <taxon>Altingiaceae</taxon>
        <taxon>Liquidambar</taxon>
    </lineage>
</organism>